<dbReference type="RefSeq" id="WP_166537679.1">
    <property type="nucleotide sequence ID" value="NZ_JAABLM010000015.1"/>
</dbReference>
<sequence length="277" mass="31760">MTFKITEKKKSSCGNYSFSIYEHSLTFADLDSYILDILYNENNLNYLFQKDKPLSGKDRLRQLRRFIETSFENREQDVDDDEINKFIADNNNETYYSFFAEALLARLNIDYIDKDLITGVIAVNENLTKVSTGADVCMFSDNSLVLGEAKFYSALYGGIGKIIKDVSFKSKLEDYIKNILNSDSVVILKGITGEISEKTSDEIKKMPLILSGFVLHTSETDVKKYNSSYNLIDKVTIANFPSHYKIHLYHLPIKSKKELIFKAQRKALDLIIKERGL</sequence>
<name>A0ABW9ZDP3_9FLAO</name>
<dbReference type="EMBL" id="JAABLM010000015">
    <property type="protein sequence ID" value="NBL65854.1"/>
    <property type="molecule type" value="Genomic_DNA"/>
</dbReference>
<comment type="caution">
    <text evidence="1">The sequence shown here is derived from an EMBL/GenBank/DDBJ whole genome shotgun (WGS) entry which is preliminary data.</text>
</comment>
<proteinExistence type="predicted"/>
<evidence type="ECO:0000313" key="2">
    <source>
        <dbReference type="Proteomes" id="UP000798602"/>
    </source>
</evidence>
<gene>
    <name evidence="1" type="ORF">GV828_11640</name>
</gene>
<organism evidence="1 2">
    <name type="scientific">Flavobacterium ichthyis</name>
    <dbReference type="NCBI Taxonomy" id="2698827"/>
    <lineage>
        <taxon>Bacteria</taxon>
        <taxon>Pseudomonadati</taxon>
        <taxon>Bacteroidota</taxon>
        <taxon>Flavobacteriia</taxon>
        <taxon>Flavobacteriales</taxon>
        <taxon>Flavobacteriaceae</taxon>
        <taxon>Flavobacterium</taxon>
    </lineage>
</organism>
<evidence type="ECO:0000313" key="1">
    <source>
        <dbReference type="EMBL" id="NBL65854.1"/>
    </source>
</evidence>
<keyword evidence="2" id="KW-1185">Reference proteome</keyword>
<accession>A0ABW9ZDP3</accession>
<reference evidence="2" key="1">
    <citation type="submission" date="2020-01" db="EMBL/GenBank/DDBJ databases">
        <title>Sphingomonas sp. strain CSW-10.</title>
        <authorList>
            <person name="Chen W.-M."/>
        </authorList>
    </citation>
    <scope>NUCLEOTIDE SEQUENCE [LARGE SCALE GENOMIC DNA]</scope>
    <source>
        <strain evidence="2">NST-5</strain>
    </source>
</reference>
<evidence type="ECO:0008006" key="3">
    <source>
        <dbReference type="Google" id="ProtNLM"/>
    </source>
</evidence>
<protein>
    <recommendedName>
        <fullName evidence="3">Anti-bacteriophage protein A/HamA C-terminal domain-containing protein</fullName>
    </recommendedName>
</protein>
<dbReference type="Proteomes" id="UP000798602">
    <property type="component" value="Unassembled WGS sequence"/>
</dbReference>